<dbReference type="SMART" id="SM00840">
    <property type="entry name" value="DALR_2"/>
    <property type="match status" value="1"/>
</dbReference>
<evidence type="ECO:0000256" key="7">
    <source>
        <dbReference type="ARBA" id="ARBA00022741"/>
    </source>
</evidence>
<comment type="caution">
    <text evidence="15">The sequence shown here is derived from an EMBL/GenBank/DDBJ whole genome shotgun (WGS) entry which is preliminary data.</text>
</comment>
<feature type="binding site" evidence="12">
    <location>
        <position position="277"/>
    </location>
    <ligand>
        <name>Zn(2+)</name>
        <dbReference type="ChEBI" id="CHEBI:29105"/>
    </ligand>
</feature>
<keyword evidence="5 12" id="KW-0436">Ligase</keyword>
<feature type="short sequence motif" description="'HIGH' region" evidence="12">
    <location>
        <begin position="32"/>
        <end position="42"/>
    </location>
</feature>
<dbReference type="Gene3D" id="1.20.120.1910">
    <property type="entry name" value="Cysteine-tRNA ligase, C-terminal anti-codon recognition domain"/>
    <property type="match status" value="1"/>
</dbReference>
<dbReference type="PANTHER" id="PTHR10890">
    <property type="entry name" value="CYSTEINYL-TRNA SYNTHETASE"/>
    <property type="match status" value="1"/>
</dbReference>
<keyword evidence="9 12" id="KW-0067">ATP-binding</keyword>
<evidence type="ECO:0000256" key="11">
    <source>
        <dbReference type="ARBA" id="ARBA00023146"/>
    </source>
</evidence>
<evidence type="ECO:0000256" key="8">
    <source>
        <dbReference type="ARBA" id="ARBA00022833"/>
    </source>
</evidence>
<evidence type="ECO:0000259" key="14">
    <source>
        <dbReference type="SMART" id="SM00840"/>
    </source>
</evidence>
<comment type="similarity">
    <text evidence="2 12">Belongs to the class-I aminoacyl-tRNA synthetase family.</text>
</comment>
<dbReference type="InterPro" id="IPR024909">
    <property type="entry name" value="Cys-tRNA/MSH_ligase"/>
</dbReference>
<accession>A0ABV4U486</accession>
<feature type="binding site" evidence="12">
    <location>
        <position position="30"/>
    </location>
    <ligand>
        <name>Zn(2+)</name>
        <dbReference type="ChEBI" id="CHEBI:29105"/>
    </ligand>
</feature>
<feature type="binding site" evidence="12">
    <location>
        <position position="247"/>
    </location>
    <ligand>
        <name>Zn(2+)</name>
        <dbReference type="ChEBI" id="CHEBI:29105"/>
    </ligand>
</feature>
<comment type="cofactor">
    <cofactor evidence="12">
        <name>Zn(2+)</name>
        <dbReference type="ChEBI" id="CHEBI:29105"/>
    </cofactor>
    <text evidence="12">Binds 1 zinc ion per subunit.</text>
</comment>
<dbReference type="NCBIfam" id="TIGR00435">
    <property type="entry name" value="cysS"/>
    <property type="match status" value="1"/>
</dbReference>
<keyword evidence="11 12" id="KW-0030">Aminoacyl-tRNA synthetase</keyword>
<evidence type="ECO:0000256" key="10">
    <source>
        <dbReference type="ARBA" id="ARBA00022917"/>
    </source>
</evidence>
<evidence type="ECO:0000256" key="4">
    <source>
        <dbReference type="ARBA" id="ARBA00022490"/>
    </source>
</evidence>
<dbReference type="CDD" id="cd00672">
    <property type="entry name" value="CysRS_core"/>
    <property type="match status" value="1"/>
</dbReference>
<dbReference type="EC" id="6.1.1.16" evidence="12"/>
<feature type="binding site" evidence="12">
    <location>
        <position position="309"/>
    </location>
    <ligand>
        <name>ATP</name>
        <dbReference type="ChEBI" id="CHEBI:30616"/>
    </ligand>
</feature>
<evidence type="ECO:0000256" key="12">
    <source>
        <dbReference type="HAMAP-Rule" id="MF_00041"/>
    </source>
</evidence>
<keyword evidence="10 12" id="KW-0648">Protein biosynthesis</keyword>
<dbReference type="InterPro" id="IPR032678">
    <property type="entry name" value="tRNA-synt_1_cat_dom"/>
</dbReference>
<evidence type="ECO:0000313" key="15">
    <source>
        <dbReference type="EMBL" id="MFA9478411.1"/>
    </source>
</evidence>
<dbReference type="Gene3D" id="3.40.50.620">
    <property type="entry name" value="HUPs"/>
    <property type="match status" value="1"/>
</dbReference>
<evidence type="ECO:0000256" key="3">
    <source>
        <dbReference type="ARBA" id="ARBA00011245"/>
    </source>
</evidence>
<evidence type="ECO:0000313" key="16">
    <source>
        <dbReference type="Proteomes" id="UP001575105"/>
    </source>
</evidence>
<proteinExistence type="inferred from homology"/>
<dbReference type="SUPFAM" id="SSF47323">
    <property type="entry name" value="Anticodon-binding domain of a subclass of class I aminoacyl-tRNA synthetases"/>
    <property type="match status" value="1"/>
</dbReference>
<comment type="catalytic activity">
    <reaction evidence="12">
        <text>tRNA(Cys) + L-cysteine + ATP = L-cysteinyl-tRNA(Cys) + AMP + diphosphate</text>
        <dbReference type="Rhea" id="RHEA:17773"/>
        <dbReference type="Rhea" id="RHEA-COMP:9661"/>
        <dbReference type="Rhea" id="RHEA-COMP:9679"/>
        <dbReference type="ChEBI" id="CHEBI:30616"/>
        <dbReference type="ChEBI" id="CHEBI:33019"/>
        <dbReference type="ChEBI" id="CHEBI:35235"/>
        <dbReference type="ChEBI" id="CHEBI:78442"/>
        <dbReference type="ChEBI" id="CHEBI:78517"/>
        <dbReference type="ChEBI" id="CHEBI:456215"/>
        <dbReference type="EC" id="6.1.1.16"/>
    </reaction>
</comment>
<dbReference type="Proteomes" id="UP001575105">
    <property type="component" value="Unassembled WGS sequence"/>
</dbReference>
<gene>
    <name evidence="12 15" type="primary">cysS</name>
    <name evidence="15" type="ORF">ACERK3_08890</name>
</gene>
<keyword evidence="7 12" id="KW-0547">Nucleotide-binding</keyword>
<dbReference type="GO" id="GO:0004817">
    <property type="term" value="F:cysteine-tRNA ligase activity"/>
    <property type="evidence" value="ECO:0007669"/>
    <property type="project" value="UniProtKB-EC"/>
</dbReference>
<dbReference type="InterPro" id="IPR015803">
    <property type="entry name" value="Cys-tRNA-ligase"/>
</dbReference>
<dbReference type="SUPFAM" id="SSF52374">
    <property type="entry name" value="Nucleotidylyl transferase"/>
    <property type="match status" value="1"/>
</dbReference>
<sequence>MMGITFYNTLTHRVEPFEPIEPGVVTMYNCGPTVYDFAHIGNFRAFVFADVLRRFLELAGYDVRQVMNITDVGHMTEDQLADGAGEDKMQVAMARMKEAKKAGSLTRDDVADPNDPYQIAAFYTKAFIEDSQQLKLKVADEPTQLPRATDHIEQMLTIIGKLVDDGHAYVAGDGAVYFSVEKFPDYGKLSGNTLDKLRGGAGGRIDQQHQAGKRHPADFLLWKPDTKHIMKWPSRFGEGYPGWHIECSAMALKLHDREQIDIHTGGEDNIFPHHECEIAQSCSYTGKAHFARYWMHTRFLLVEGQKMSKSKGNFFTVRDLLAKGVDPVVIRYELMKAHYRSNMNFTMKGLEDSASAVQKLRDAAAGFERKAGDAAVEVGDDHDAVRRFVAALADDLNVAGAIAVAFEYLREPDADAATALAVLRRFDAVLGVLPTEAGGQGDDDVMAKCADIDAARKQKDYATADRLRQELDDAGYDVRTGSEGTTASKRLA</sequence>
<keyword evidence="6 12" id="KW-0479">Metal-binding</keyword>
<dbReference type="InterPro" id="IPR009080">
    <property type="entry name" value="tRNAsynth_Ia_anticodon-bd"/>
</dbReference>
<keyword evidence="16" id="KW-1185">Reference proteome</keyword>
<comment type="subunit">
    <text evidence="3 12">Monomer.</text>
</comment>
<dbReference type="InterPro" id="IPR015273">
    <property type="entry name" value="Cys-tRNA-synt_Ia_DALR"/>
</dbReference>
<evidence type="ECO:0000256" key="5">
    <source>
        <dbReference type="ARBA" id="ARBA00022598"/>
    </source>
</evidence>
<reference evidence="15 16" key="1">
    <citation type="submission" date="2024-08" db="EMBL/GenBank/DDBJ databases">
        <title>Whole-genome sequencing of halo(alkali)philic microorganisms from hypersaline lakes.</title>
        <authorList>
            <person name="Sorokin D.Y."/>
            <person name="Merkel A.Y."/>
            <person name="Messina E."/>
            <person name="Yakimov M."/>
        </authorList>
    </citation>
    <scope>NUCLEOTIDE SEQUENCE [LARGE SCALE GENOMIC DNA]</scope>
    <source>
        <strain evidence="15 16">AB-hyl4</strain>
    </source>
</reference>
<dbReference type="EMBL" id="JBGUBD010000005">
    <property type="protein sequence ID" value="MFA9478411.1"/>
    <property type="molecule type" value="Genomic_DNA"/>
</dbReference>
<dbReference type="HAMAP" id="MF_00041">
    <property type="entry name" value="Cys_tRNA_synth"/>
    <property type="match status" value="1"/>
</dbReference>
<dbReference type="Pfam" id="PF01406">
    <property type="entry name" value="tRNA-synt_1e"/>
    <property type="match status" value="1"/>
</dbReference>
<keyword evidence="8 12" id="KW-0862">Zinc</keyword>
<organism evidence="15 16">
    <name type="scientific">Natronomicrosphaera hydrolytica</name>
    <dbReference type="NCBI Taxonomy" id="3242702"/>
    <lineage>
        <taxon>Bacteria</taxon>
        <taxon>Pseudomonadati</taxon>
        <taxon>Planctomycetota</taxon>
        <taxon>Phycisphaerae</taxon>
        <taxon>Phycisphaerales</taxon>
        <taxon>Phycisphaeraceae</taxon>
        <taxon>Natronomicrosphaera</taxon>
    </lineage>
</organism>
<evidence type="ECO:0000256" key="1">
    <source>
        <dbReference type="ARBA" id="ARBA00004496"/>
    </source>
</evidence>
<evidence type="ECO:0000256" key="9">
    <source>
        <dbReference type="ARBA" id="ARBA00022840"/>
    </source>
</evidence>
<feature type="domain" description="Cysteinyl-tRNA synthetase class Ia DALR" evidence="14">
    <location>
        <begin position="387"/>
        <end position="441"/>
    </location>
</feature>
<evidence type="ECO:0000256" key="13">
    <source>
        <dbReference type="SAM" id="MobiDB-lite"/>
    </source>
</evidence>
<feature type="region of interest" description="Disordered" evidence="13">
    <location>
        <begin position="473"/>
        <end position="492"/>
    </location>
</feature>
<name>A0ABV4U486_9BACT</name>
<evidence type="ECO:0000256" key="2">
    <source>
        <dbReference type="ARBA" id="ARBA00005594"/>
    </source>
</evidence>
<feature type="short sequence motif" description="'KMSKS' region" evidence="12">
    <location>
        <begin position="306"/>
        <end position="310"/>
    </location>
</feature>
<protein>
    <recommendedName>
        <fullName evidence="12">Cysteine--tRNA ligase</fullName>
        <ecNumber evidence="12">6.1.1.16</ecNumber>
    </recommendedName>
    <alternativeName>
        <fullName evidence="12">Cysteinyl-tRNA synthetase</fullName>
        <shortName evidence="12">CysRS</shortName>
    </alternativeName>
</protein>
<dbReference type="RefSeq" id="WP_425345339.1">
    <property type="nucleotide sequence ID" value="NZ_JBGUBD010000005.1"/>
</dbReference>
<feature type="binding site" evidence="12">
    <location>
        <position position="273"/>
    </location>
    <ligand>
        <name>Zn(2+)</name>
        <dbReference type="ChEBI" id="CHEBI:29105"/>
    </ligand>
</feature>
<evidence type="ECO:0000256" key="6">
    <source>
        <dbReference type="ARBA" id="ARBA00022723"/>
    </source>
</evidence>
<comment type="subcellular location">
    <subcellularLocation>
        <location evidence="1 12">Cytoplasm</location>
    </subcellularLocation>
</comment>
<dbReference type="InterPro" id="IPR014729">
    <property type="entry name" value="Rossmann-like_a/b/a_fold"/>
</dbReference>
<feature type="compositionally biased region" description="Polar residues" evidence="13">
    <location>
        <begin position="482"/>
        <end position="492"/>
    </location>
</feature>
<keyword evidence="4 12" id="KW-0963">Cytoplasm</keyword>
<dbReference type="PRINTS" id="PR00983">
    <property type="entry name" value="TRNASYNTHCYS"/>
</dbReference>
<dbReference type="PANTHER" id="PTHR10890:SF3">
    <property type="entry name" value="CYSTEINE--TRNA LIGASE, CYTOPLASMIC"/>
    <property type="match status" value="1"/>
</dbReference>